<dbReference type="PANTHER" id="PTHR48027">
    <property type="entry name" value="HETEROGENEOUS NUCLEAR RIBONUCLEOPROTEIN 87F-RELATED"/>
    <property type="match status" value="1"/>
</dbReference>
<dbReference type="PROSITE" id="PS50102">
    <property type="entry name" value="RRM"/>
    <property type="match status" value="1"/>
</dbReference>
<evidence type="ECO:0000313" key="5">
    <source>
        <dbReference type="Proteomes" id="UP000177725"/>
    </source>
</evidence>
<dbReference type="SMART" id="SM00360">
    <property type="entry name" value="RRM"/>
    <property type="match status" value="1"/>
</dbReference>
<dbReference type="Proteomes" id="UP000177725">
    <property type="component" value="Unassembled WGS sequence"/>
</dbReference>
<dbReference type="InterPro" id="IPR012677">
    <property type="entry name" value="Nucleotide-bd_a/b_plait_sf"/>
</dbReference>
<organism evidence="4 5">
    <name type="scientific">Candidatus Portnoybacteria bacterium RBG_13_41_18</name>
    <dbReference type="NCBI Taxonomy" id="1801991"/>
    <lineage>
        <taxon>Bacteria</taxon>
        <taxon>Candidatus Portnoyibacteriota</taxon>
    </lineage>
</organism>
<dbReference type="Gene3D" id="3.30.70.330">
    <property type="match status" value="1"/>
</dbReference>
<dbReference type="AlphaFoldDB" id="A0A1G2F694"/>
<feature type="compositionally biased region" description="Gly residues" evidence="2">
    <location>
        <begin position="94"/>
        <end position="108"/>
    </location>
</feature>
<name>A0A1G2F694_9BACT</name>
<accession>A0A1G2F694</accession>
<evidence type="ECO:0000256" key="1">
    <source>
        <dbReference type="ARBA" id="ARBA00022884"/>
    </source>
</evidence>
<feature type="region of interest" description="Disordered" evidence="2">
    <location>
        <begin position="78"/>
        <end position="108"/>
    </location>
</feature>
<gene>
    <name evidence="4" type="ORF">A2174_00970</name>
</gene>
<dbReference type="GO" id="GO:0003723">
    <property type="term" value="F:RNA binding"/>
    <property type="evidence" value="ECO:0007669"/>
    <property type="project" value="UniProtKB-KW"/>
</dbReference>
<dbReference type="InterPro" id="IPR052462">
    <property type="entry name" value="SLIRP/GR-RBP-like"/>
</dbReference>
<dbReference type="EMBL" id="MHMV01000050">
    <property type="protein sequence ID" value="OGZ33302.1"/>
    <property type="molecule type" value="Genomic_DNA"/>
</dbReference>
<sequence length="108" mass="11741">MAKKLYVGGLPYSTTEDALKDAFSQAGTVETATIITDKMSGRSKGFGFVEMATDEEATKAIEMWNGKEFEGRNLTVNEARPMEARPPRRDFNRGGSGGRGGFGGGQRW</sequence>
<dbReference type="SUPFAM" id="SSF54928">
    <property type="entry name" value="RNA-binding domain, RBD"/>
    <property type="match status" value="1"/>
</dbReference>
<dbReference type="InterPro" id="IPR035979">
    <property type="entry name" value="RBD_domain_sf"/>
</dbReference>
<dbReference type="CDD" id="cd21608">
    <property type="entry name" value="RRM2_NsCP33_like"/>
    <property type="match status" value="1"/>
</dbReference>
<comment type="caution">
    <text evidence="4">The sequence shown here is derived from an EMBL/GenBank/DDBJ whole genome shotgun (WGS) entry which is preliminary data.</text>
</comment>
<dbReference type="InterPro" id="IPR000504">
    <property type="entry name" value="RRM_dom"/>
</dbReference>
<protein>
    <submittedName>
        <fullName evidence="4">RNA-binding protein</fullName>
    </submittedName>
</protein>
<dbReference type="Pfam" id="PF00076">
    <property type="entry name" value="RRM_1"/>
    <property type="match status" value="1"/>
</dbReference>
<keyword evidence="1" id="KW-0694">RNA-binding</keyword>
<feature type="domain" description="RRM" evidence="3">
    <location>
        <begin position="3"/>
        <end position="81"/>
    </location>
</feature>
<dbReference type="InterPro" id="IPR048289">
    <property type="entry name" value="RRM2_NsCP33-like"/>
</dbReference>
<reference evidence="4 5" key="1">
    <citation type="journal article" date="2016" name="Nat. Commun.">
        <title>Thousands of microbial genomes shed light on interconnected biogeochemical processes in an aquifer system.</title>
        <authorList>
            <person name="Anantharaman K."/>
            <person name="Brown C.T."/>
            <person name="Hug L.A."/>
            <person name="Sharon I."/>
            <person name="Castelle C.J."/>
            <person name="Probst A.J."/>
            <person name="Thomas B.C."/>
            <person name="Singh A."/>
            <person name="Wilkins M.J."/>
            <person name="Karaoz U."/>
            <person name="Brodie E.L."/>
            <person name="Williams K.H."/>
            <person name="Hubbard S.S."/>
            <person name="Banfield J.F."/>
        </authorList>
    </citation>
    <scope>NUCLEOTIDE SEQUENCE [LARGE SCALE GENOMIC DNA]</scope>
</reference>
<evidence type="ECO:0000259" key="3">
    <source>
        <dbReference type="PROSITE" id="PS50102"/>
    </source>
</evidence>
<evidence type="ECO:0000313" key="4">
    <source>
        <dbReference type="EMBL" id="OGZ33302.1"/>
    </source>
</evidence>
<feature type="compositionally biased region" description="Basic and acidic residues" evidence="2">
    <location>
        <begin position="80"/>
        <end position="92"/>
    </location>
</feature>
<proteinExistence type="predicted"/>
<evidence type="ECO:0000256" key="2">
    <source>
        <dbReference type="SAM" id="MobiDB-lite"/>
    </source>
</evidence>